<name>A0Q0T1_CLONN</name>
<dbReference type="AlphaFoldDB" id="A0Q0T1"/>
<protein>
    <submittedName>
        <fullName evidence="1">Gp17 protein-related protein</fullName>
    </submittedName>
</protein>
<evidence type="ECO:0000313" key="1">
    <source>
        <dbReference type="EMBL" id="ABK60742.1"/>
    </source>
</evidence>
<dbReference type="EMBL" id="CP000382">
    <property type="protein sequence ID" value="ABK60742.1"/>
    <property type="molecule type" value="Genomic_DNA"/>
</dbReference>
<organism evidence="1 2">
    <name type="scientific">Clostridium novyi (strain NT)</name>
    <dbReference type="NCBI Taxonomy" id="386415"/>
    <lineage>
        <taxon>Bacteria</taxon>
        <taxon>Bacillati</taxon>
        <taxon>Bacillota</taxon>
        <taxon>Clostridia</taxon>
        <taxon>Eubacteriales</taxon>
        <taxon>Clostridiaceae</taxon>
        <taxon>Clostridium</taxon>
    </lineage>
</organism>
<sequence length="44" mass="5346">MIKFIKEYFLMGLYVEKDLDIFVTAKWITKQEKEEIIKSKVDAY</sequence>
<reference evidence="1 2" key="1">
    <citation type="journal article" date="2006" name="Nat. Biotechnol.">
        <title>The genome and transcriptomes of the anti-tumor agent Clostridium novyi-NT.</title>
        <authorList>
            <person name="Bettegowda C."/>
            <person name="Huang X."/>
            <person name="Lin J."/>
            <person name="Cheong I."/>
            <person name="Kohli M."/>
            <person name="Szabo S.A."/>
            <person name="Zhang X."/>
            <person name="Diaz L.A. Jr."/>
            <person name="Velculescu V.E."/>
            <person name="Parmigiani G."/>
            <person name="Kinzler K.W."/>
            <person name="Vogelstein B."/>
            <person name="Zhou S."/>
        </authorList>
    </citation>
    <scope>NUCLEOTIDE SEQUENCE [LARGE SCALE GENOMIC DNA]</scope>
    <source>
        <strain evidence="1 2">NT</strain>
    </source>
</reference>
<evidence type="ECO:0000313" key="2">
    <source>
        <dbReference type="Proteomes" id="UP000008220"/>
    </source>
</evidence>
<dbReference type="HOGENOM" id="CLU_217894_0_0_9"/>
<gene>
    <name evidence="1" type="ordered locus">NT01CX_2160</name>
</gene>
<accession>A0Q0T1</accession>
<dbReference type="RefSeq" id="WP_011722233.1">
    <property type="nucleotide sequence ID" value="NC_008593.1"/>
</dbReference>
<dbReference type="KEGG" id="cno:NT01CX_2160"/>
<dbReference type="Proteomes" id="UP000008220">
    <property type="component" value="Chromosome"/>
</dbReference>
<keyword evidence="2" id="KW-1185">Reference proteome</keyword>
<dbReference type="STRING" id="386415.NT01CX_2160"/>
<proteinExistence type="predicted"/>